<comment type="caution">
    <text evidence="2">The sequence shown here is derived from an EMBL/GenBank/DDBJ whole genome shotgun (WGS) entry which is preliminary data.</text>
</comment>
<keyword evidence="1" id="KW-0472">Membrane</keyword>
<sequence length="96" mass="9961">MSAIKLSTSALRPLAARRIVPAATARSNAPVFTQIRSVSSNGDELGGVKGSEPATKPNRYNVRAGTITAVGVVVALGYMFYRKGEKKGTAPLGASQ</sequence>
<organism evidence="2 3">
    <name type="scientific">Neurospora intermedia</name>
    <dbReference type="NCBI Taxonomy" id="5142"/>
    <lineage>
        <taxon>Eukaryota</taxon>
        <taxon>Fungi</taxon>
        <taxon>Dikarya</taxon>
        <taxon>Ascomycota</taxon>
        <taxon>Pezizomycotina</taxon>
        <taxon>Sordariomycetes</taxon>
        <taxon>Sordariomycetidae</taxon>
        <taxon>Sordariales</taxon>
        <taxon>Sordariaceae</taxon>
        <taxon>Neurospora</taxon>
    </lineage>
</organism>
<evidence type="ECO:0000313" key="3">
    <source>
        <dbReference type="Proteomes" id="UP001451303"/>
    </source>
</evidence>
<name>A0ABR3D4L2_NEUIN</name>
<dbReference type="EMBL" id="JAVLET010000009">
    <property type="protein sequence ID" value="KAL0467582.1"/>
    <property type="molecule type" value="Genomic_DNA"/>
</dbReference>
<feature type="transmembrane region" description="Helical" evidence="1">
    <location>
        <begin position="60"/>
        <end position="81"/>
    </location>
</feature>
<proteinExistence type="predicted"/>
<keyword evidence="3" id="KW-1185">Reference proteome</keyword>
<accession>A0ABR3D4L2</accession>
<protein>
    <submittedName>
        <fullName evidence="2">Uncharacterized protein</fullName>
    </submittedName>
</protein>
<evidence type="ECO:0000256" key="1">
    <source>
        <dbReference type="SAM" id="Phobius"/>
    </source>
</evidence>
<keyword evidence="1" id="KW-0812">Transmembrane</keyword>
<gene>
    <name evidence="2" type="ORF">QR685DRAFT_532834</name>
</gene>
<keyword evidence="1" id="KW-1133">Transmembrane helix</keyword>
<dbReference type="Proteomes" id="UP001451303">
    <property type="component" value="Unassembled WGS sequence"/>
</dbReference>
<evidence type="ECO:0000313" key="2">
    <source>
        <dbReference type="EMBL" id="KAL0467582.1"/>
    </source>
</evidence>
<reference evidence="2 3" key="1">
    <citation type="submission" date="2023-09" db="EMBL/GenBank/DDBJ databases">
        <title>Multi-omics analysis of a traditional fermented food reveals byproduct-associated fungal strains for waste-to-food upcycling.</title>
        <authorList>
            <consortium name="Lawrence Berkeley National Laboratory"/>
            <person name="Rekdal V.M."/>
            <person name="Villalobos-Escobedo J.M."/>
            <person name="Rodriguez-Valeron N."/>
            <person name="Garcia M.O."/>
            <person name="Vasquez D.P."/>
            <person name="Damayanti I."/>
            <person name="Sorensen P.M."/>
            <person name="Baidoo E.E."/>
            <person name="De Carvalho A.C."/>
            <person name="Riley R."/>
            <person name="Lipzen A."/>
            <person name="He G."/>
            <person name="Yan M."/>
            <person name="Haridas S."/>
            <person name="Daum C."/>
            <person name="Yoshinaga Y."/>
            <person name="Ng V."/>
            <person name="Grigoriev I.V."/>
            <person name="Munk R."/>
            <person name="Nuraida L."/>
            <person name="Wijaya C.H."/>
            <person name="Morales P.-C."/>
            <person name="Keasling J.D."/>
        </authorList>
    </citation>
    <scope>NUCLEOTIDE SEQUENCE [LARGE SCALE GENOMIC DNA]</scope>
    <source>
        <strain evidence="2 3">FGSC 2613</strain>
    </source>
</reference>